<dbReference type="PANTHER" id="PTHR43214:SF41">
    <property type="entry name" value="NITRATE_NITRITE RESPONSE REGULATOR PROTEIN NARP"/>
    <property type="match status" value="1"/>
</dbReference>
<dbReference type="Proteomes" id="UP000239181">
    <property type="component" value="Unassembled WGS sequence"/>
</dbReference>
<feature type="modified residue" description="4-aspartylphosphate" evidence="4">
    <location>
        <position position="58"/>
    </location>
</feature>
<evidence type="ECO:0000256" key="4">
    <source>
        <dbReference type="PROSITE-ProRule" id="PRU00169"/>
    </source>
</evidence>
<dbReference type="AlphaFoldDB" id="A0A2S9IB29"/>
<evidence type="ECO:0000259" key="5">
    <source>
        <dbReference type="PROSITE" id="PS50043"/>
    </source>
</evidence>
<sequence length="209" mass="23410">MNDTVIRVLIVDDHPLMRRGLHQLLQLDSRFQVVAEASNGTEALTLARQIQPDLVLLDLNMKGLSGLETLQILRSESIPCRVVILTVSDSRSDFFTLLDAGVDGYLLKDGEPEQMLAQIINVAEGGQAFSDTMQLWRENRAWQGDPFAILTARELDVLKEVARGLSNKEVSENLSISEQTVKVHIRSVLRKLNVRSRVAATVLWLESHQ</sequence>
<dbReference type="GO" id="GO:0000160">
    <property type="term" value="P:phosphorelay signal transduction system"/>
    <property type="evidence" value="ECO:0007669"/>
    <property type="project" value="InterPro"/>
</dbReference>
<keyword evidence="4" id="KW-0597">Phosphoprotein</keyword>
<evidence type="ECO:0000313" key="8">
    <source>
        <dbReference type="Proteomes" id="UP000239181"/>
    </source>
</evidence>
<dbReference type="PROSITE" id="PS00622">
    <property type="entry name" value="HTH_LUXR_1"/>
    <property type="match status" value="1"/>
</dbReference>
<evidence type="ECO:0000256" key="2">
    <source>
        <dbReference type="ARBA" id="ARBA00023125"/>
    </source>
</evidence>
<dbReference type="EMBL" id="PDET01000008">
    <property type="protein sequence ID" value="PRD14992.1"/>
    <property type="molecule type" value="Genomic_DNA"/>
</dbReference>
<gene>
    <name evidence="7" type="ORF">CQW29_13650</name>
</gene>
<keyword evidence="1" id="KW-0805">Transcription regulation</keyword>
<protein>
    <submittedName>
        <fullName evidence="7">DNA-binding response regulator</fullName>
    </submittedName>
</protein>
<dbReference type="RefSeq" id="WP_105593270.1">
    <property type="nucleotide sequence ID" value="NZ_JAFBFW010000004.1"/>
</dbReference>
<name>A0A2S9IB29_9GAMM</name>
<dbReference type="Pfam" id="PF00072">
    <property type="entry name" value="Response_reg"/>
    <property type="match status" value="1"/>
</dbReference>
<evidence type="ECO:0000256" key="3">
    <source>
        <dbReference type="ARBA" id="ARBA00023163"/>
    </source>
</evidence>
<evidence type="ECO:0000259" key="6">
    <source>
        <dbReference type="PROSITE" id="PS50110"/>
    </source>
</evidence>
<organism evidence="7 8">
    <name type="scientific">Pantoea coffeiphila</name>
    <dbReference type="NCBI Taxonomy" id="1465635"/>
    <lineage>
        <taxon>Bacteria</taxon>
        <taxon>Pseudomonadati</taxon>
        <taxon>Pseudomonadota</taxon>
        <taxon>Gammaproteobacteria</taxon>
        <taxon>Enterobacterales</taxon>
        <taxon>Erwiniaceae</taxon>
        <taxon>Pantoea</taxon>
    </lineage>
</organism>
<dbReference type="InterPro" id="IPR016032">
    <property type="entry name" value="Sig_transdc_resp-reg_C-effctor"/>
</dbReference>
<dbReference type="InterPro" id="IPR000792">
    <property type="entry name" value="Tscrpt_reg_LuxR_C"/>
</dbReference>
<dbReference type="Pfam" id="PF00196">
    <property type="entry name" value="GerE"/>
    <property type="match status" value="1"/>
</dbReference>
<keyword evidence="3" id="KW-0804">Transcription</keyword>
<dbReference type="GO" id="GO:0003677">
    <property type="term" value="F:DNA binding"/>
    <property type="evidence" value="ECO:0007669"/>
    <property type="project" value="UniProtKB-KW"/>
</dbReference>
<keyword evidence="2 7" id="KW-0238">DNA-binding</keyword>
<dbReference type="Gene3D" id="3.40.50.2300">
    <property type="match status" value="1"/>
</dbReference>
<dbReference type="SUPFAM" id="SSF46894">
    <property type="entry name" value="C-terminal effector domain of the bipartite response regulators"/>
    <property type="match status" value="1"/>
</dbReference>
<feature type="domain" description="Response regulatory" evidence="6">
    <location>
        <begin position="7"/>
        <end position="123"/>
    </location>
</feature>
<accession>A0A2S9IB29</accession>
<reference evidence="7 8" key="1">
    <citation type="submission" date="2017-10" db="EMBL/GenBank/DDBJ databases">
        <title>Draft genome of two endophytic bacteria isolated from 'guarana' Paullinia cupana (Mart.) Ducke.</title>
        <authorList>
            <person name="Siqueira K.A."/>
            <person name="Liotti R.G."/>
            <person name="Mendes T.A."/>
            <person name="Soares M.A."/>
        </authorList>
    </citation>
    <scope>NUCLEOTIDE SEQUENCE [LARGE SCALE GENOMIC DNA]</scope>
    <source>
        <strain evidence="7 8">342</strain>
    </source>
</reference>
<dbReference type="InterPro" id="IPR039420">
    <property type="entry name" value="WalR-like"/>
</dbReference>
<dbReference type="PANTHER" id="PTHR43214">
    <property type="entry name" value="TWO-COMPONENT RESPONSE REGULATOR"/>
    <property type="match status" value="1"/>
</dbReference>
<dbReference type="CDD" id="cd06170">
    <property type="entry name" value="LuxR_C_like"/>
    <property type="match status" value="1"/>
</dbReference>
<dbReference type="InterPro" id="IPR001789">
    <property type="entry name" value="Sig_transdc_resp-reg_receiver"/>
</dbReference>
<dbReference type="SMART" id="SM00421">
    <property type="entry name" value="HTH_LUXR"/>
    <property type="match status" value="1"/>
</dbReference>
<comment type="caution">
    <text evidence="7">The sequence shown here is derived from an EMBL/GenBank/DDBJ whole genome shotgun (WGS) entry which is preliminary data.</text>
</comment>
<dbReference type="SMART" id="SM00448">
    <property type="entry name" value="REC"/>
    <property type="match status" value="1"/>
</dbReference>
<feature type="domain" description="HTH luxR-type" evidence="5">
    <location>
        <begin position="143"/>
        <end position="208"/>
    </location>
</feature>
<dbReference type="InterPro" id="IPR011006">
    <property type="entry name" value="CheY-like_superfamily"/>
</dbReference>
<evidence type="ECO:0000313" key="7">
    <source>
        <dbReference type="EMBL" id="PRD14992.1"/>
    </source>
</evidence>
<dbReference type="SUPFAM" id="SSF52172">
    <property type="entry name" value="CheY-like"/>
    <property type="match status" value="1"/>
</dbReference>
<dbReference type="PRINTS" id="PR00038">
    <property type="entry name" value="HTHLUXR"/>
</dbReference>
<dbReference type="GO" id="GO:0006355">
    <property type="term" value="P:regulation of DNA-templated transcription"/>
    <property type="evidence" value="ECO:0007669"/>
    <property type="project" value="InterPro"/>
</dbReference>
<dbReference type="PROSITE" id="PS50043">
    <property type="entry name" value="HTH_LUXR_2"/>
    <property type="match status" value="1"/>
</dbReference>
<evidence type="ECO:0000256" key="1">
    <source>
        <dbReference type="ARBA" id="ARBA00023015"/>
    </source>
</evidence>
<proteinExistence type="predicted"/>
<dbReference type="PROSITE" id="PS50110">
    <property type="entry name" value="RESPONSE_REGULATORY"/>
    <property type="match status" value="1"/>
</dbReference>
<keyword evidence="8" id="KW-1185">Reference proteome</keyword>
<dbReference type="OrthoDB" id="9796655at2"/>